<accession>G2PGB8</accession>
<dbReference type="PROSITE" id="PS51186">
    <property type="entry name" value="GNAT"/>
    <property type="match status" value="1"/>
</dbReference>
<organism evidence="2 3">
    <name type="scientific">Streptomyces violaceusniger (strain Tu 4113)</name>
    <dbReference type="NCBI Taxonomy" id="653045"/>
    <lineage>
        <taxon>Bacteria</taxon>
        <taxon>Bacillati</taxon>
        <taxon>Actinomycetota</taxon>
        <taxon>Actinomycetes</taxon>
        <taxon>Kitasatosporales</taxon>
        <taxon>Streptomycetaceae</taxon>
        <taxon>Streptomyces</taxon>
        <taxon>Streptomyces violaceusniger group</taxon>
    </lineage>
</organism>
<evidence type="ECO:0000313" key="3">
    <source>
        <dbReference type="Proteomes" id="UP000008703"/>
    </source>
</evidence>
<name>G2PGB8_STRV4</name>
<proteinExistence type="predicted"/>
<sequence>MRILSYPEAETPAPLRAQVWELQQDAWPPTDPGTAGEPGPTHDPALRPVSMLLVDDGHGHGHGEGTVLAALDILTTTLTHAGRSYRAGGLSTVVTRRAVRGRGHGARLVAAAHRAMADSGLDLGLFTCDRPLRDFYTGAGWQPLPGTVLVGGTPDAPFPSDQPSFDKVTMAHFFSATARRHRAGFLAARIGLYLGEIDRLW</sequence>
<dbReference type="InterPro" id="IPR000182">
    <property type="entry name" value="GNAT_dom"/>
</dbReference>
<dbReference type="HOGENOM" id="CLU_119406_0_0_11"/>
<dbReference type="Gene3D" id="3.40.630.30">
    <property type="match status" value="1"/>
</dbReference>
<keyword evidence="3" id="KW-1185">Reference proteome</keyword>
<dbReference type="Pfam" id="PF13527">
    <property type="entry name" value="Acetyltransf_9"/>
    <property type="match status" value="1"/>
</dbReference>
<evidence type="ECO:0000259" key="1">
    <source>
        <dbReference type="PROSITE" id="PS51186"/>
    </source>
</evidence>
<gene>
    <name evidence="2" type="ORF">Strvi_5996</name>
</gene>
<dbReference type="EMBL" id="CP002994">
    <property type="protein sequence ID" value="AEM85497.1"/>
    <property type="molecule type" value="Genomic_DNA"/>
</dbReference>
<reference evidence="2" key="1">
    <citation type="submission" date="2011-08" db="EMBL/GenBank/DDBJ databases">
        <title>Complete sequence of chromosome of Streptomyces violaceusniger Tu 4113.</title>
        <authorList>
            <consortium name="US DOE Joint Genome Institute"/>
            <person name="Lucas S."/>
            <person name="Han J."/>
            <person name="Lapidus A."/>
            <person name="Cheng J.-F."/>
            <person name="Goodwin L."/>
            <person name="Pitluck S."/>
            <person name="Peters L."/>
            <person name="Ivanova N."/>
            <person name="Daligault H."/>
            <person name="Detter J.C."/>
            <person name="Han C."/>
            <person name="Tapia R."/>
            <person name="Land M."/>
            <person name="Hauser L."/>
            <person name="Kyrpides N."/>
            <person name="Ivanova N."/>
            <person name="Pagani I."/>
            <person name="Hagen A."/>
            <person name="Katz L."/>
            <person name="Fiedler H.-P."/>
            <person name="Keasling J."/>
            <person name="Fortman J."/>
            <person name="Woyke T."/>
        </authorList>
    </citation>
    <scope>NUCLEOTIDE SEQUENCE [LARGE SCALE GENOMIC DNA]</scope>
    <source>
        <strain evidence="2">Tu 4113</strain>
    </source>
</reference>
<dbReference type="Proteomes" id="UP000008703">
    <property type="component" value="Chromosome"/>
</dbReference>
<dbReference type="SUPFAM" id="SSF55729">
    <property type="entry name" value="Acyl-CoA N-acyltransferases (Nat)"/>
    <property type="match status" value="1"/>
</dbReference>
<dbReference type="RefSeq" id="WP_014058982.1">
    <property type="nucleotide sequence ID" value="NC_015957.1"/>
</dbReference>
<feature type="domain" description="N-acetyltransferase" evidence="1">
    <location>
        <begin position="1"/>
        <end position="175"/>
    </location>
</feature>
<dbReference type="KEGG" id="svl:Strvi_5996"/>
<dbReference type="eggNOG" id="COG0456">
    <property type="taxonomic scope" value="Bacteria"/>
</dbReference>
<dbReference type="GO" id="GO:0016747">
    <property type="term" value="F:acyltransferase activity, transferring groups other than amino-acyl groups"/>
    <property type="evidence" value="ECO:0007669"/>
    <property type="project" value="InterPro"/>
</dbReference>
<dbReference type="AlphaFoldDB" id="G2PGB8"/>
<dbReference type="InterPro" id="IPR016181">
    <property type="entry name" value="Acyl_CoA_acyltransferase"/>
</dbReference>
<evidence type="ECO:0000313" key="2">
    <source>
        <dbReference type="EMBL" id="AEM85497.1"/>
    </source>
</evidence>
<protein>
    <submittedName>
        <fullName evidence="2">Acetyltransferase</fullName>
    </submittedName>
</protein>